<comment type="similarity">
    <text evidence="1 5">Belongs to the adenylate kinase family.</text>
</comment>
<sequence length="229" mass="25619">MKAIKLLMMGPPGVGKGTFGKLLSKEFSIPILTVGDEIRKIAAQESLSQVYIDIAKDVTKGKLINDGLAWAIMIHKLKDLDTSRGFIIDGYPRTATECEIMEMCDFQYDLVVSLKQHEEVIIKKTLARRVCESCGSTYNLANIEYEGHKLPSMKPKVKGKCDNCGGNLITRKDDTRSVIQKRLFTFQVHTLPLEKYFAEKGKLIEFSPYGGVADYPQLSVKVKEKLGLP</sequence>
<evidence type="ECO:0000256" key="4">
    <source>
        <dbReference type="ARBA" id="ARBA00022777"/>
    </source>
</evidence>
<dbReference type="EMBL" id="CAJZBQ010000046">
    <property type="protein sequence ID" value="CAG9328546.1"/>
    <property type="molecule type" value="Genomic_DNA"/>
</dbReference>
<dbReference type="Pfam" id="PF00406">
    <property type="entry name" value="ADK"/>
    <property type="match status" value="1"/>
</dbReference>
<dbReference type="PANTHER" id="PTHR23359">
    <property type="entry name" value="NUCLEOTIDE KINASE"/>
    <property type="match status" value="1"/>
</dbReference>
<evidence type="ECO:0000256" key="5">
    <source>
        <dbReference type="RuleBase" id="RU003330"/>
    </source>
</evidence>
<name>A0AAU9JMS4_9CILI</name>
<dbReference type="CDD" id="cd01428">
    <property type="entry name" value="ADK"/>
    <property type="match status" value="1"/>
</dbReference>
<dbReference type="PRINTS" id="PR00094">
    <property type="entry name" value="ADENYLTKNASE"/>
</dbReference>
<dbReference type="GO" id="GO:0005524">
    <property type="term" value="F:ATP binding"/>
    <property type="evidence" value="ECO:0007669"/>
    <property type="project" value="InterPro"/>
</dbReference>
<comment type="caution">
    <text evidence="7">The sequence shown here is derived from an EMBL/GenBank/DDBJ whole genome shotgun (WGS) entry which is preliminary data.</text>
</comment>
<evidence type="ECO:0000256" key="3">
    <source>
        <dbReference type="ARBA" id="ARBA00022741"/>
    </source>
</evidence>
<evidence type="ECO:0000313" key="8">
    <source>
        <dbReference type="Proteomes" id="UP001162131"/>
    </source>
</evidence>
<dbReference type="InterPro" id="IPR000850">
    <property type="entry name" value="Adenylat/UMP-CMP_kin"/>
</dbReference>
<evidence type="ECO:0000313" key="7">
    <source>
        <dbReference type="EMBL" id="CAG9328546.1"/>
    </source>
</evidence>
<accession>A0AAU9JMS4</accession>
<organism evidence="7 8">
    <name type="scientific">Blepharisma stoltei</name>
    <dbReference type="NCBI Taxonomy" id="1481888"/>
    <lineage>
        <taxon>Eukaryota</taxon>
        <taxon>Sar</taxon>
        <taxon>Alveolata</taxon>
        <taxon>Ciliophora</taxon>
        <taxon>Postciliodesmatophora</taxon>
        <taxon>Heterotrichea</taxon>
        <taxon>Heterotrichida</taxon>
        <taxon>Blepharismidae</taxon>
        <taxon>Blepharisma</taxon>
    </lineage>
</organism>
<dbReference type="Proteomes" id="UP001162131">
    <property type="component" value="Unassembled WGS sequence"/>
</dbReference>
<dbReference type="AlphaFoldDB" id="A0AAU9JMS4"/>
<dbReference type="SUPFAM" id="SSF57774">
    <property type="entry name" value="Microbial and mitochondrial ADK, insert 'zinc finger' domain"/>
    <property type="match status" value="1"/>
</dbReference>
<gene>
    <name evidence="7" type="ORF">BSTOLATCC_MIC46543</name>
</gene>
<keyword evidence="3" id="KW-0547">Nucleotide-binding</keyword>
<feature type="domain" description="Adenylate kinase active site lid" evidence="6">
    <location>
        <begin position="128"/>
        <end position="173"/>
    </location>
</feature>
<dbReference type="SUPFAM" id="SSF52540">
    <property type="entry name" value="P-loop containing nucleoside triphosphate hydrolases"/>
    <property type="match status" value="1"/>
</dbReference>
<proteinExistence type="inferred from homology"/>
<dbReference type="Pfam" id="PF05191">
    <property type="entry name" value="ADK_lid"/>
    <property type="match status" value="1"/>
</dbReference>
<dbReference type="GO" id="GO:0004017">
    <property type="term" value="F:AMP kinase activity"/>
    <property type="evidence" value="ECO:0007669"/>
    <property type="project" value="InterPro"/>
</dbReference>
<reference evidence="7" key="1">
    <citation type="submission" date="2021-09" db="EMBL/GenBank/DDBJ databases">
        <authorList>
            <consortium name="AG Swart"/>
            <person name="Singh M."/>
            <person name="Singh A."/>
            <person name="Seah K."/>
            <person name="Emmerich C."/>
        </authorList>
    </citation>
    <scope>NUCLEOTIDE SEQUENCE</scope>
    <source>
        <strain evidence="7">ATCC30299</strain>
    </source>
</reference>
<evidence type="ECO:0000259" key="6">
    <source>
        <dbReference type="Pfam" id="PF05191"/>
    </source>
</evidence>
<dbReference type="InterPro" id="IPR007862">
    <property type="entry name" value="Adenylate_kinase_lid-dom"/>
</dbReference>
<evidence type="ECO:0000256" key="1">
    <source>
        <dbReference type="ARBA" id="ARBA00007220"/>
    </source>
</evidence>
<dbReference type="InterPro" id="IPR036193">
    <property type="entry name" value="ADK_active_lid_dom_sf"/>
</dbReference>
<dbReference type="Gene3D" id="3.40.50.300">
    <property type="entry name" value="P-loop containing nucleotide triphosphate hydrolases"/>
    <property type="match status" value="1"/>
</dbReference>
<protein>
    <recommendedName>
        <fullName evidence="6">Adenylate kinase active site lid domain-containing protein</fullName>
    </recommendedName>
</protein>
<evidence type="ECO:0000256" key="2">
    <source>
        <dbReference type="ARBA" id="ARBA00022679"/>
    </source>
</evidence>
<keyword evidence="8" id="KW-1185">Reference proteome</keyword>
<dbReference type="InterPro" id="IPR027417">
    <property type="entry name" value="P-loop_NTPase"/>
</dbReference>
<dbReference type="HAMAP" id="MF_00235">
    <property type="entry name" value="Adenylate_kinase_Adk"/>
    <property type="match status" value="1"/>
</dbReference>
<keyword evidence="2 5" id="KW-0808">Transferase</keyword>
<keyword evidence="4 5" id="KW-0418">Kinase</keyword>